<sequence>MSDEESQVNNHPVVHLSHGPYAAEIATYGGGVRSFTYRGLPLMEGYRDGEYPPLSANVVLAPWPNRIRDGRFHFHGQPYQLSITEPDRNNAIHGFVSDAVWDVVSHTDDPAGVTLGTTIEPQQGWPWTLQVTSTYELTDQGLTCACEITHLDDSSGAGAAPVAYGFHSYLSALGAPVDDCTLDMFIRSQLPLDPDRKLPSGDIIDATAGSSVHRIELRDQLLDDCFGREVVSGREEMWKSSSPDKASTDRQLSDVAPDIRAARLVNGDGYGVEMWVSPQIKWFQVFTADPSWGCPYPGRGRALAVEPMTVPPDVFNSGTDVAEIASDESLVVKWRIGYAEPLIR</sequence>
<protein>
    <submittedName>
        <fullName evidence="1">Aldose epimerase</fullName>
    </submittedName>
</protein>
<gene>
    <name evidence="1" type="ORF">DI525_00820</name>
</gene>
<proteinExistence type="predicted"/>
<evidence type="ECO:0000313" key="2">
    <source>
        <dbReference type="Proteomes" id="UP000249432"/>
    </source>
</evidence>
<dbReference type="InterPro" id="IPR037480">
    <property type="entry name" value="YihR-like"/>
</dbReference>
<dbReference type="GO" id="GO:0030246">
    <property type="term" value="F:carbohydrate binding"/>
    <property type="evidence" value="ECO:0007669"/>
    <property type="project" value="InterPro"/>
</dbReference>
<dbReference type="GO" id="GO:0006006">
    <property type="term" value="P:glucose metabolic process"/>
    <property type="evidence" value="ECO:0007669"/>
    <property type="project" value="TreeGrafter"/>
</dbReference>
<organism evidence="1 2">
    <name type="scientific">Corynebacterium kroppenstedtii</name>
    <dbReference type="NCBI Taxonomy" id="161879"/>
    <lineage>
        <taxon>Bacteria</taxon>
        <taxon>Bacillati</taxon>
        <taxon>Actinomycetota</taxon>
        <taxon>Actinomycetes</taxon>
        <taxon>Mycobacteriales</taxon>
        <taxon>Corynebacteriaceae</taxon>
        <taxon>Corynebacterium</taxon>
    </lineage>
</organism>
<dbReference type="Gene3D" id="2.70.98.10">
    <property type="match status" value="1"/>
</dbReference>
<dbReference type="PANTHER" id="PTHR10091:SF0">
    <property type="entry name" value="GALACTOSE MUTAROTASE"/>
    <property type="match status" value="1"/>
</dbReference>
<dbReference type="GO" id="GO:0033499">
    <property type="term" value="P:galactose catabolic process via UDP-galactose, Leloir pathway"/>
    <property type="evidence" value="ECO:0007669"/>
    <property type="project" value="TreeGrafter"/>
</dbReference>
<accession>A0A2W5T3Z8</accession>
<dbReference type="InterPro" id="IPR014718">
    <property type="entry name" value="GH-type_carb-bd"/>
</dbReference>
<dbReference type="Proteomes" id="UP000249432">
    <property type="component" value="Unassembled WGS sequence"/>
</dbReference>
<dbReference type="RefSeq" id="WP_303733908.1">
    <property type="nucleotide sequence ID" value="NZ_CAKZHK010000006.1"/>
</dbReference>
<dbReference type="AlphaFoldDB" id="A0A2W5T3Z8"/>
<dbReference type="SUPFAM" id="SSF74650">
    <property type="entry name" value="Galactose mutarotase-like"/>
    <property type="match status" value="1"/>
</dbReference>
<dbReference type="InterPro" id="IPR008183">
    <property type="entry name" value="Aldose_1/G6P_1-epimerase"/>
</dbReference>
<reference evidence="1 2" key="1">
    <citation type="submission" date="2017-08" db="EMBL/GenBank/DDBJ databases">
        <title>Infants hospitalized years apart are colonized by the same room-sourced microbial strains.</title>
        <authorList>
            <person name="Brooks B."/>
            <person name="Olm M.R."/>
            <person name="Firek B.A."/>
            <person name="Baker R."/>
            <person name="Thomas B.C."/>
            <person name="Morowitz M.J."/>
            <person name="Banfield J.F."/>
        </authorList>
    </citation>
    <scope>NUCLEOTIDE SEQUENCE [LARGE SCALE GENOMIC DNA]</scope>
    <source>
        <strain evidence="1">S2_003_000_R1_3</strain>
    </source>
</reference>
<comment type="caution">
    <text evidence="1">The sequence shown here is derived from an EMBL/GenBank/DDBJ whole genome shotgun (WGS) entry which is preliminary data.</text>
</comment>
<dbReference type="CDD" id="cd09022">
    <property type="entry name" value="Aldose_epim_Ec_YihR"/>
    <property type="match status" value="1"/>
</dbReference>
<dbReference type="GO" id="GO:0004034">
    <property type="term" value="F:aldose 1-epimerase activity"/>
    <property type="evidence" value="ECO:0007669"/>
    <property type="project" value="TreeGrafter"/>
</dbReference>
<dbReference type="Pfam" id="PF01263">
    <property type="entry name" value="Aldose_epim"/>
    <property type="match status" value="1"/>
</dbReference>
<evidence type="ECO:0000313" key="1">
    <source>
        <dbReference type="EMBL" id="PZR06846.1"/>
    </source>
</evidence>
<dbReference type="EMBL" id="QFRA01000001">
    <property type="protein sequence ID" value="PZR06846.1"/>
    <property type="molecule type" value="Genomic_DNA"/>
</dbReference>
<dbReference type="PANTHER" id="PTHR10091">
    <property type="entry name" value="ALDOSE-1-EPIMERASE"/>
    <property type="match status" value="1"/>
</dbReference>
<dbReference type="InterPro" id="IPR011013">
    <property type="entry name" value="Gal_mutarotase_sf_dom"/>
</dbReference>
<name>A0A2W5T3Z8_9CORY</name>